<keyword evidence="2" id="KW-1185">Reference proteome</keyword>
<accession>A0A391NVX0</accession>
<feature type="non-terminal residue" evidence="1">
    <location>
        <position position="1"/>
    </location>
</feature>
<sequence>RLFSDSDRRHDGRVWFGRD</sequence>
<protein>
    <submittedName>
        <fullName evidence="1">Uncharacterized protein</fullName>
    </submittedName>
</protein>
<proteinExistence type="predicted"/>
<dbReference type="EMBL" id="BDIP01010568">
    <property type="protein sequence ID" value="GCA65284.1"/>
    <property type="molecule type" value="Genomic_DNA"/>
</dbReference>
<evidence type="ECO:0000313" key="2">
    <source>
        <dbReference type="Proteomes" id="UP000265618"/>
    </source>
</evidence>
<name>A0A391NVX0_9EUKA</name>
<dbReference type="AlphaFoldDB" id="A0A391NVX0"/>
<comment type="caution">
    <text evidence="1">The sequence shown here is derived from an EMBL/GenBank/DDBJ whole genome shotgun (WGS) entry which is preliminary data.</text>
</comment>
<organism evidence="1 2">
    <name type="scientific">Kipferlia bialata</name>
    <dbReference type="NCBI Taxonomy" id="797122"/>
    <lineage>
        <taxon>Eukaryota</taxon>
        <taxon>Metamonada</taxon>
        <taxon>Carpediemonas-like organisms</taxon>
        <taxon>Kipferlia</taxon>
    </lineage>
</organism>
<evidence type="ECO:0000313" key="1">
    <source>
        <dbReference type="EMBL" id="GCA65284.1"/>
    </source>
</evidence>
<dbReference type="Proteomes" id="UP000265618">
    <property type="component" value="Unassembled WGS sequence"/>
</dbReference>
<gene>
    <name evidence="1" type="ORF">KIPB_016769</name>
</gene>
<reference evidence="1 2" key="1">
    <citation type="journal article" date="2018" name="PLoS ONE">
        <title>The draft genome of Kipferlia bialata reveals reductive genome evolution in fornicate parasites.</title>
        <authorList>
            <person name="Tanifuji G."/>
            <person name="Takabayashi S."/>
            <person name="Kume K."/>
            <person name="Takagi M."/>
            <person name="Nakayama T."/>
            <person name="Kamikawa R."/>
            <person name="Inagaki Y."/>
            <person name="Hashimoto T."/>
        </authorList>
    </citation>
    <scope>NUCLEOTIDE SEQUENCE [LARGE SCALE GENOMIC DNA]</scope>
    <source>
        <strain evidence="1">NY0173</strain>
    </source>
</reference>